<protein>
    <recommendedName>
        <fullName evidence="8">Chondroitin sulfate ABC lyase</fullName>
    </recommendedName>
</protein>
<dbReference type="InterPro" id="IPR014718">
    <property type="entry name" value="GH-type_carb-bd"/>
</dbReference>
<dbReference type="GO" id="GO:0005576">
    <property type="term" value="C:extracellular region"/>
    <property type="evidence" value="ECO:0007669"/>
    <property type="project" value="InterPro"/>
</dbReference>
<feature type="domain" description="Lyase catalytic" evidence="5">
    <location>
        <begin position="326"/>
        <end position="557"/>
    </location>
</feature>
<dbReference type="GO" id="GO:0016837">
    <property type="term" value="F:carbon-oxygen lyase activity, acting on polysaccharides"/>
    <property type="evidence" value="ECO:0007669"/>
    <property type="project" value="UniProtKB-ARBA"/>
</dbReference>
<dbReference type="EMBL" id="CALNXJ010000015">
    <property type="protein sequence ID" value="CAH3115778.1"/>
    <property type="molecule type" value="Genomic_DNA"/>
</dbReference>
<dbReference type="SUPFAM" id="SSF49863">
    <property type="entry name" value="Hyaluronate lyase-like, C-terminal domain"/>
    <property type="match status" value="1"/>
</dbReference>
<dbReference type="InterPro" id="IPR008929">
    <property type="entry name" value="Chondroitin_lyas"/>
</dbReference>
<dbReference type="AlphaFoldDB" id="A0AAU9WJ36"/>
<dbReference type="GO" id="GO:0005975">
    <property type="term" value="P:carbohydrate metabolic process"/>
    <property type="evidence" value="ECO:0007669"/>
    <property type="project" value="InterPro"/>
</dbReference>
<evidence type="ECO:0000313" key="6">
    <source>
        <dbReference type="EMBL" id="CAH3115778.1"/>
    </source>
</evidence>
<dbReference type="InterPro" id="IPR015177">
    <property type="entry name" value="Lyase_catalyt"/>
</dbReference>
<keyword evidence="7" id="KW-1185">Reference proteome</keyword>
<accession>A0AAU9WJ36</accession>
<dbReference type="Pfam" id="PF09093">
    <property type="entry name" value="Lyase_catalyt"/>
    <property type="match status" value="1"/>
</dbReference>
<evidence type="ECO:0000259" key="5">
    <source>
        <dbReference type="Pfam" id="PF09093"/>
    </source>
</evidence>
<dbReference type="Proteomes" id="UP001159428">
    <property type="component" value="Unassembled WGS sequence"/>
</dbReference>
<evidence type="ECO:0000259" key="4">
    <source>
        <dbReference type="Pfam" id="PF09092"/>
    </source>
</evidence>
<proteinExistence type="inferred from homology"/>
<dbReference type="Gene3D" id="2.60.120.430">
    <property type="entry name" value="Galactose-binding lectin"/>
    <property type="match status" value="1"/>
</dbReference>
<dbReference type="GO" id="GO:0006027">
    <property type="term" value="P:glycosaminoglycan catabolic process"/>
    <property type="evidence" value="ECO:0007669"/>
    <property type="project" value="InterPro"/>
</dbReference>
<feature type="domain" description="Polysaccharide lyase family 8 central" evidence="3">
    <location>
        <begin position="638"/>
        <end position="914"/>
    </location>
</feature>
<dbReference type="Gene3D" id="1.50.10.100">
    <property type="entry name" value="Chondroitin AC/alginate lyase"/>
    <property type="match status" value="1"/>
</dbReference>
<comment type="caution">
    <text evidence="6">The sequence shown here is derived from an EMBL/GenBank/DDBJ whole genome shotgun (WGS) entry which is preliminary data.</text>
</comment>
<evidence type="ECO:0000313" key="7">
    <source>
        <dbReference type="Proteomes" id="UP001159428"/>
    </source>
</evidence>
<dbReference type="Gene3D" id="2.70.98.10">
    <property type="match status" value="1"/>
</dbReference>
<dbReference type="SUPFAM" id="SSF74650">
    <property type="entry name" value="Galactose mutarotase-like"/>
    <property type="match status" value="1"/>
</dbReference>
<dbReference type="InterPro" id="IPR011013">
    <property type="entry name" value="Gal_mutarotase_sf_dom"/>
</dbReference>
<dbReference type="Pfam" id="PF02278">
    <property type="entry name" value="Lyase_8"/>
    <property type="match status" value="1"/>
</dbReference>
<feature type="domain" description="Lyase N-terminal" evidence="4">
    <location>
        <begin position="2"/>
        <end position="125"/>
    </location>
</feature>
<dbReference type="InterPro" id="IPR003159">
    <property type="entry name" value="Lyase_8_central_dom"/>
</dbReference>
<dbReference type="Gene3D" id="2.60.220.10">
    <property type="entry name" value="Polysaccharide lyase family 8-like, C-terminal"/>
    <property type="match status" value="1"/>
</dbReference>
<dbReference type="InterPro" id="IPR039174">
    <property type="entry name" value="Chondroitin_ABC_lyase"/>
</dbReference>
<dbReference type="SUPFAM" id="SSF49785">
    <property type="entry name" value="Galactose-binding domain-like"/>
    <property type="match status" value="1"/>
</dbReference>
<dbReference type="InterPro" id="IPR015176">
    <property type="entry name" value="Lyase_N"/>
</dbReference>
<dbReference type="PANTHER" id="PTHR37322:SF3">
    <property type="entry name" value="CHONDROITIN SULFATE ABC EXOLYASE"/>
    <property type="match status" value="1"/>
</dbReference>
<reference evidence="6 7" key="1">
    <citation type="submission" date="2022-05" db="EMBL/GenBank/DDBJ databases">
        <authorList>
            <consortium name="Genoscope - CEA"/>
            <person name="William W."/>
        </authorList>
    </citation>
    <scope>NUCLEOTIDE SEQUENCE [LARGE SCALE GENOMIC DNA]</scope>
</reference>
<dbReference type="SUPFAM" id="SSF48230">
    <property type="entry name" value="Chondroitin AC/alginate lyase"/>
    <property type="match status" value="1"/>
</dbReference>
<dbReference type="InterPro" id="IPR011071">
    <property type="entry name" value="Lyase_8-like_C"/>
</dbReference>
<name>A0AAU9WJ36_9CNID</name>
<evidence type="ECO:0008006" key="8">
    <source>
        <dbReference type="Google" id="ProtNLM"/>
    </source>
</evidence>
<sequence>MKWTWASGDTMTHTFSPAISGNELEKGGIKLWLYNTYPLAGENLTVSFQNNASTTVTVSQFNIMLNFKGWRAVWVSYQEAIVTENNITDMKITAPTTQATIHPLYFDLLHFASEVMKQSRDKVVPTLDPNLYPNDKFWHQTYHKSQVPPPNISVTTPNQEKLDSLTLIEKRLENWFVNQAQSSVQFPTNAQKRWMSLQMQVDSAHTQYGQLNIVKNLEGVITGMPLYADKSKVTGGKKFGEVVEKVLLPLALDYHVRSRDVDVNALAADQLSNLNGAVDQKNDAIKKIAGGNQNIQDIFTTALGTNQTAYTLEEVKVAIGTLNTMRNERLLLLLEYIEDQGWSDGSSIGSLDHEMNNVGAGFMNAVFLLRKEITAAGKIDDYVATMKWYNEFGGVYQDPFEYAGTTADRMRTISLFRQDVFMLFTVLMMPTSTDAKKLDKIRDMEELVSWYANALSPNEGFAGVLKPDYLGFHHNSYYASAYTPHAIHCGALIEFLLSGTPFKLSEHTSKHIKKGLETMRIVAVKYSTPNSVAGRFPGFYRAILAQNFPAYAYAGATAPSLNDDGSLGEIAALDSDKIKMFLRLNDAGNKDVSNYLEDGTISKSIYYLNSIGSINIMEEISSKAASMSITAESSPQGFWTKNYASLVIARRENWAVTMKGFNKYVWDYEASSNQNVYGLYQSHGALLVANSEASLKTLDIDNGWDWTRHPGTTTIKMDLEQLVSLQRRYFQPRELAGGLTLIGGGNYPTGVFGMDFSQPSYQFPAGSFQLDITFEFKKSVFFTDFAVICLGSGITTTMSSPSITQTTLFQTKLLNANNPSSILINETSHSLSTNLKKAPSFFGRGNHAATLMDVNGNTYYIPEAHNQGLNVKIGRQKSRNRRGSRRTSARYATAWLDHGVNPMDKGYEYTIFVNRPSGEIRTLADNQANGSYLYEVLQKDNKAHVVKINNSPRQGETQYGYVFFNKSVRTLGPVRSVEKDPCIVMVEEVDTQNLHIAVSYPNLNFNISRTLNHGNDVNGQERFYSVSMPVDIKVGVSRAVNVATGDVRVNGEIVPDADKTNHVMVIPISDGATTGSAIVFKQLSKGFTTEVKLTR</sequence>
<comment type="similarity">
    <text evidence="1">Belongs to the polysaccharide lyase 8 family.</text>
</comment>
<evidence type="ECO:0000256" key="2">
    <source>
        <dbReference type="ARBA" id="ARBA00023239"/>
    </source>
</evidence>
<dbReference type="PANTHER" id="PTHR37322">
    <property type="match status" value="1"/>
</dbReference>
<evidence type="ECO:0000259" key="3">
    <source>
        <dbReference type="Pfam" id="PF02278"/>
    </source>
</evidence>
<dbReference type="Pfam" id="PF09092">
    <property type="entry name" value="Lyase_N"/>
    <property type="match status" value="1"/>
</dbReference>
<evidence type="ECO:0000256" key="1">
    <source>
        <dbReference type="ARBA" id="ARBA00006699"/>
    </source>
</evidence>
<dbReference type="GO" id="GO:0030246">
    <property type="term" value="F:carbohydrate binding"/>
    <property type="evidence" value="ECO:0007669"/>
    <property type="project" value="InterPro"/>
</dbReference>
<gene>
    <name evidence="6" type="ORF">PMEA_00006752</name>
</gene>
<dbReference type="InterPro" id="IPR008979">
    <property type="entry name" value="Galactose-bd-like_sf"/>
</dbReference>
<keyword evidence="2" id="KW-0456">Lyase</keyword>
<organism evidence="6 7">
    <name type="scientific">Pocillopora meandrina</name>
    <dbReference type="NCBI Taxonomy" id="46732"/>
    <lineage>
        <taxon>Eukaryota</taxon>
        <taxon>Metazoa</taxon>
        <taxon>Cnidaria</taxon>
        <taxon>Anthozoa</taxon>
        <taxon>Hexacorallia</taxon>
        <taxon>Scleractinia</taxon>
        <taxon>Astrocoeniina</taxon>
        <taxon>Pocilloporidae</taxon>
        <taxon>Pocillopora</taxon>
    </lineage>
</organism>